<evidence type="ECO:0000256" key="1">
    <source>
        <dbReference type="SAM" id="Phobius"/>
    </source>
</evidence>
<accession>A0A940P7R0</accession>
<feature type="transmembrane region" description="Helical" evidence="1">
    <location>
        <begin position="31"/>
        <end position="52"/>
    </location>
</feature>
<reference evidence="2" key="1">
    <citation type="submission" date="2020-12" db="EMBL/GenBank/DDBJ databases">
        <title>Vagococcus allomyrinae sp. nov. and Enterococcus lavae sp. nov., isolated from the larvae of Allomyrina dichotoma.</title>
        <authorList>
            <person name="Lee S.D."/>
        </authorList>
    </citation>
    <scope>NUCLEOTIDE SEQUENCE</scope>
    <source>
        <strain evidence="2">BWB3-3</strain>
    </source>
</reference>
<keyword evidence="3" id="KW-1185">Reference proteome</keyword>
<sequence>MVKNNWVNCQRQNERLHGALKRLDRQIEWPAKFTAGFVAGSGSLLIVFGVAMTGSMGLVAMVLGVVIAILAIPLYSMILTQQMRRYAKKLTRLTGGSLFYD</sequence>
<dbReference type="Proteomes" id="UP000674938">
    <property type="component" value="Unassembled WGS sequence"/>
</dbReference>
<keyword evidence="1" id="KW-0472">Membrane</keyword>
<dbReference type="EMBL" id="JAEEGA010000002">
    <property type="protein sequence ID" value="MBP1039999.1"/>
    <property type="molecule type" value="Genomic_DNA"/>
</dbReference>
<proteinExistence type="predicted"/>
<protein>
    <submittedName>
        <fullName evidence="2">Uncharacterized protein</fullName>
    </submittedName>
</protein>
<evidence type="ECO:0000313" key="2">
    <source>
        <dbReference type="EMBL" id="MBP1039999.1"/>
    </source>
</evidence>
<feature type="transmembrane region" description="Helical" evidence="1">
    <location>
        <begin position="58"/>
        <end position="79"/>
    </location>
</feature>
<dbReference type="AlphaFoldDB" id="A0A940P7R0"/>
<organism evidence="2 3">
    <name type="scientific">Vagococcus allomyrinae</name>
    <dbReference type="NCBI Taxonomy" id="2794353"/>
    <lineage>
        <taxon>Bacteria</taxon>
        <taxon>Bacillati</taxon>
        <taxon>Bacillota</taxon>
        <taxon>Bacilli</taxon>
        <taxon>Lactobacillales</taxon>
        <taxon>Enterococcaceae</taxon>
        <taxon>Vagococcus</taxon>
    </lineage>
</organism>
<evidence type="ECO:0000313" key="3">
    <source>
        <dbReference type="Proteomes" id="UP000674938"/>
    </source>
</evidence>
<name>A0A940P7R0_9ENTE</name>
<keyword evidence="1" id="KW-1133">Transmembrane helix</keyword>
<dbReference type="RefSeq" id="WP_209524898.1">
    <property type="nucleotide sequence ID" value="NZ_JAEEGA010000002.1"/>
</dbReference>
<gene>
    <name evidence="2" type="ORF">I6N95_03135</name>
</gene>
<keyword evidence="1" id="KW-0812">Transmembrane</keyword>
<comment type="caution">
    <text evidence="2">The sequence shown here is derived from an EMBL/GenBank/DDBJ whole genome shotgun (WGS) entry which is preliminary data.</text>
</comment>